<reference evidence="1 2" key="1">
    <citation type="submission" date="2014-07" db="EMBL/GenBank/DDBJ databases">
        <title>Genome of Chryseobacterium formosense LMG 24722.</title>
        <authorList>
            <person name="Pipes S.E."/>
            <person name="Stropko S.J."/>
            <person name="Newman J.D."/>
        </authorList>
    </citation>
    <scope>NUCLEOTIDE SEQUENCE [LARGE SCALE GENOMIC DNA]</scope>
    <source>
        <strain evidence="1 2">LMG 24722</strain>
    </source>
</reference>
<keyword evidence="2" id="KW-1185">Reference proteome</keyword>
<evidence type="ECO:0000313" key="1">
    <source>
        <dbReference type="EMBL" id="KFE98914.1"/>
    </source>
</evidence>
<protein>
    <recommendedName>
        <fullName evidence="3">LysM domain-containing protein</fullName>
    </recommendedName>
</protein>
<sequence length="340" mass="40236">MMPNFIKHKVRPQDSLASLASRMRMTEDELKEFHNHNCGKMDKLWFTNLRGVEFVLIPTLFISKEEQEIRKSKMLPSKEYFKGFHASKYFVSEKFEEPHKKDSNFNYSVNLNIQNNKHGFAAETSLADFRKNGIASDDKVSSLSLACMNSIYPIPYNISQKGKLGSFLDHKNLIEKFRNKRADLEDFFIGDISKSYIDWFVEKLTDENYFFRQIQSSLLYQTLFPNLEWFHKKTGWKEAFYIYKNSFPVEFNFQTEFTFDDPDLVKTKITGTNSENCSLRELLKGIRIENENAKDYIDAEIQIQYFTHKITKQLYEIKSSVEILHQNEVFQKHHLHITQN</sequence>
<name>A0A085Z3A1_9FLAO</name>
<gene>
    <name evidence="1" type="ORF">IX39_16030</name>
</gene>
<dbReference type="RefSeq" id="WP_131430993.1">
    <property type="nucleotide sequence ID" value="NZ_FPAP01000002.1"/>
</dbReference>
<dbReference type="EMBL" id="JPRP01000002">
    <property type="protein sequence ID" value="KFE98914.1"/>
    <property type="molecule type" value="Genomic_DNA"/>
</dbReference>
<comment type="caution">
    <text evidence="1">The sequence shown here is derived from an EMBL/GenBank/DDBJ whole genome shotgun (WGS) entry which is preliminary data.</text>
</comment>
<dbReference type="AlphaFoldDB" id="A0A085Z3A1"/>
<evidence type="ECO:0000313" key="2">
    <source>
        <dbReference type="Proteomes" id="UP000028713"/>
    </source>
</evidence>
<dbReference type="STRING" id="236814.IX39_16030"/>
<dbReference type="eggNOG" id="COG1388">
    <property type="taxonomic scope" value="Bacteria"/>
</dbReference>
<dbReference type="Proteomes" id="UP000028713">
    <property type="component" value="Unassembled WGS sequence"/>
</dbReference>
<accession>A0A085Z3A1</accession>
<proteinExistence type="predicted"/>
<dbReference type="OrthoDB" id="1246696at2"/>
<organism evidence="1 2">
    <name type="scientific">Chryseobacterium formosense</name>
    <dbReference type="NCBI Taxonomy" id="236814"/>
    <lineage>
        <taxon>Bacteria</taxon>
        <taxon>Pseudomonadati</taxon>
        <taxon>Bacteroidota</taxon>
        <taxon>Flavobacteriia</taxon>
        <taxon>Flavobacteriales</taxon>
        <taxon>Weeksellaceae</taxon>
        <taxon>Chryseobacterium group</taxon>
        <taxon>Chryseobacterium</taxon>
    </lineage>
</organism>
<evidence type="ECO:0008006" key="3">
    <source>
        <dbReference type="Google" id="ProtNLM"/>
    </source>
</evidence>